<dbReference type="SUPFAM" id="SSF52540">
    <property type="entry name" value="P-loop containing nucleoside triphosphate hydrolases"/>
    <property type="match status" value="1"/>
</dbReference>
<comment type="similarity">
    <text evidence="1">Belongs to the DNA mismatch repair MutS family.</text>
</comment>
<dbReference type="GO" id="GO:0006298">
    <property type="term" value="P:mismatch repair"/>
    <property type="evidence" value="ECO:0007669"/>
    <property type="project" value="InterPro"/>
</dbReference>
<accession>A0A1Q9D3Y9</accession>
<evidence type="ECO:0000256" key="3">
    <source>
        <dbReference type="ARBA" id="ARBA00022840"/>
    </source>
</evidence>
<dbReference type="AlphaFoldDB" id="A0A1Q9D3Y9"/>
<keyword evidence="6" id="KW-0472">Membrane</keyword>
<dbReference type="OrthoDB" id="295033at2759"/>
<reference evidence="8 9" key="1">
    <citation type="submission" date="2016-02" db="EMBL/GenBank/DDBJ databases">
        <title>Genome analysis of coral dinoflagellate symbionts highlights evolutionary adaptations to a symbiotic lifestyle.</title>
        <authorList>
            <person name="Aranda M."/>
            <person name="Li Y."/>
            <person name="Liew Y.J."/>
            <person name="Baumgarten S."/>
            <person name="Simakov O."/>
            <person name="Wilson M."/>
            <person name="Piel J."/>
            <person name="Ashoor H."/>
            <person name="Bougouffa S."/>
            <person name="Bajic V.B."/>
            <person name="Ryu T."/>
            <person name="Ravasi T."/>
            <person name="Bayer T."/>
            <person name="Micklem G."/>
            <person name="Kim H."/>
            <person name="Bhak J."/>
            <person name="Lajeunesse T.C."/>
            <person name="Voolstra C.R."/>
        </authorList>
    </citation>
    <scope>NUCLEOTIDE SEQUENCE [LARGE SCALE GENOMIC DNA]</scope>
    <source>
        <strain evidence="8 9">CCMP2467</strain>
    </source>
</reference>
<name>A0A1Q9D3Y9_SYMMI</name>
<keyword evidence="2" id="KW-0547">Nucleotide-binding</keyword>
<protein>
    <submittedName>
        <fullName evidence="8">MutS protein-like 5</fullName>
    </submittedName>
</protein>
<dbReference type="EMBL" id="LSRX01000737">
    <property type="protein sequence ID" value="OLP89900.1"/>
    <property type="molecule type" value="Genomic_DNA"/>
</dbReference>
<evidence type="ECO:0000256" key="2">
    <source>
        <dbReference type="ARBA" id="ARBA00022741"/>
    </source>
</evidence>
<gene>
    <name evidence="8" type="primary">MSH5</name>
    <name evidence="8" type="ORF">AK812_SmicGene28562</name>
</gene>
<evidence type="ECO:0000313" key="8">
    <source>
        <dbReference type="EMBL" id="OLP89900.1"/>
    </source>
</evidence>
<evidence type="ECO:0000256" key="5">
    <source>
        <dbReference type="SAM" id="MobiDB-lite"/>
    </source>
</evidence>
<evidence type="ECO:0000256" key="4">
    <source>
        <dbReference type="ARBA" id="ARBA00023125"/>
    </source>
</evidence>
<dbReference type="Gene3D" id="3.40.50.300">
    <property type="entry name" value="P-loop containing nucleotide triphosphate hydrolases"/>
    <property type="match status" value="1"/>
</dbReference>
<dbReference type="GO" id="GO:0030983">
    <property type="term" value="F:mismatched DNA binding"/>
    <property type="evidence" value="ECO:0007669"/>
    <property type="project" value="InterPro"/>
</dbReference>
<keyword evidence="9" id="KW-1185">Reference proteome</keyword>
<dbReference type="SMART" id="SM00533">
    <property type="entry name" value="MUTSd"/>
    <property type="match status" value="1"/>
</dbReference>
<dbReference type="GO" id="GO:0140664">
    <property type="term" value="F:ATP-dependent DNA damage sensor activity"/>
    <property type="evidence" value="ECO:0007669"/>
    <property type="project" value="InterPro"/>
</dbReference>
<evidence type="ECO:0000256" key="6">
    <source>
        <dbReference type="SAM" id="Phobius"/>
    </source>
</evidence>
<dbReference type="InterPro" id="IPR027417">
    <property type="entry name" value="P-loop_NTPase"/>
</dbReference>
<feature type="region of interest" description="Disordered" evidence="5">
    <location>
        <begin position="915"/>
        <end position="934"/>
    </location>
</feature>
<dbReference type="InterPro" id="IPR000432">
    <property type="entry name" value="DNA_mismatch_repair_MutS_C"/>
</dbReference>
<feature type="domain" description="DNA mismatch repair proteins mutS family" evidence="7">
    <location>
        <begin position="432"/>
        <end position="448"/>
    </location>
</feature>
<dbReference type="SMART" id="SM00534">
    <property type="entry name" value="MUTSac"/>
    <property type="match status" value="1"/>
</dbReference>
<dbReference type="PROSITE" id="PS00486">
    <property type="entry name" value="DNA_MISMATCH_REPAIR_2"/>
    <property type="match status" value="1"/>
</dbReference>
<dbReference type="PANTHER" id="PTHR11361">
    <property type="entry name" value="DNA MISMATCH REPAIR PROTEIN MUTS FAMILY MEMBER"/>
    <property type="match status" value="1"/>
</dbReference>
<evidence type="ECO:0000259" key="7">
    <source>
        <dbReference type="PROSITE" id="PS00486"/>
    </source>
</evidence>
<dbReference type="InterPro" id="IPR045076">
    <property type="entry name" value="MutS"/>
</dbReference>
<dbReference type="GO" id="GO:0005524">
    <property type="term" value="F:ATP binding"/>
    <property type="evidence" value="ECO:0007669"/>
    <property type="project" value="UniProtKB-KW"/>
</dbReference>
<dbReference type="InterPro" id="IPR007696">
    <property type="entry name" value="DNA_mismatch_repair_MutS_core"/>
</dbReference>
<sequence>MEHPAAVIGSAATGWHTVMVSSRMCQPSSHACTAVAGMRIAGNGVRWGFPELLRGYHFDNVSDWRTLAATLSHMSACLELMGQASKLGPRDAGGLFRQGDGLVEDVRAAESLLQRVVDWDGHFTEGHFDAHLVHVQRGVDRRLDGLRQQYLNIESHLSDIASLEKQRLLGHGGKSLQRAVDAVLFHYFPQLGFHASLPNPIASSGEVDADGMELLKRKGCIPQPAPDWSYQFAGGSRLFYKCDMARRLDTEIGDLVVQARDAELEILGALLERLRRLEARLRKAAQLLAEVDVIQAFSSASLQYKWTRPRLASKPGLLHIVRGRHPLVEALSSHHGFVPNSTEIGLSEVEHRVQVVTGANLSGKSVYLKQVGLIAYMAHIGCYVPAEEAELGLCDFIFSRIQSCESATAGCSTFTLDLCQLSLALNHATASSLVLMDEFGKGTRAADGVALLAATVEYFCRWVNGPKVVITTHFTEIFRMDLVSQSEPFLQVSHLRVLPPDQDTAITEDRRDVAATGSVAYLYQIADGCSDKSFGLECAAQAGMDSSILERAAKVLRMIESGESGRLGQETQATQGEELTDQQLAVCKMIVERFRALDTDDEAASAAFLAFVVSKADELPFDDWQSCLLDEGGVTMRRERCLAATALLAIAAGISSGAAQTEEAVKVFQQVISDADTAHFQRLLQKGQKSSCCGYWADRAAVRLQQFVAGQLEVSRRHLGDVHFDNITAVRALHDESSWSGVAVLYLDGDAQVQLQHHDHQLLETMDVTAGSLIQVPEGAVLLHTKPLQVAWTRIRAVDSPVRGFFEFYLASWVQRNFVTPYDTASQRKFFRTHTRHPRYWHGFIWSFVGTFCTVFACLPLAWFGVQVLANMHGRDDPVDECLSPTLQSSQSRSSLESVELEKVPAAAGLWAPRIMSGRRPPGVSLSDAGGFES</sequence>
<keyword evidence="4" id="KW-0238">DNA-binding</keyword>
<feature type="transmembrane region" description="Helical" evidence="6">
    <location>
        <begin position="840"/>
        <end position="866"/>
    </location>
</feature>
<organism evidence="8 9">
    <name type="scientific">Symbiodinium microadriaticum</name>
    <name type="common">Dinoflagellate</name>
    <name type="synonym">Zooxanthella microadriatica</name>
    <dbReference type="NCBI Taxonomy" id="2951"/>
    <lineage>
        <taxon>Eukaryota</taxon>
        <taxon>Sar</taxon>
        <taxon>Alveolata</taxon>
        <taxon>Dinophyceae</taxon>
        <taxon>Suessiales</taxon>
        <taxon>Symbiodiniaceae</taxon>
        <taxon>Symbiodinium</taxon>
    </lineage>
</organism>
<keyword evidence="3" id="KW-0067">ATP-binding</keyword>
<keyword evidence="6" id="KW-1133">Transmembrane helix</keyword>
<evidence type="ECO:0000256" key="1">
    <source>
        <dbReference type="ARBA" id="ARBA00006271"/>
    </source>
</evidence>
<proteinExistence type="inferred from homology"/>
<comment type="caution">
    <text evidence="8">The sequence shown here is derived from an EMBL/GenBank/DDBJ whole genome shotgun (WGS) entry which is preliminary data.</text>
</comment>
<evidence type="ECO:0000313" key="9">
    <source>
        <dbReference type="Proteomes" id="UP000186817"/>
    </source>
</evidence>
<dbReference type="Proteomes" id="UP000186817">
    <property type="component" value="Unassembled WGS sequence"/>
</dbReference>
<dbReference type="Pfam" id="PF00488">
    <property type="entry name" value="MutS_V"/>
    <property type="match status" value="1"/>
</dbReference>
<keyword evidence="6" id="KW-0812">Transmembrane</keyword>
<dbReference type="PANTHER" id="PTHR11361:SF20">
    <property type="entry name" value="MUTS PROTEIN HOMOLOG 5"/>
    <property type="match status" value="1"/>
</dbReference>
<dbReference type="SUPFAM" id="SSF48334">
    <property type="entry name" value="DNA repair protein MutS, domain III"/>
    <property type="match status" value="1"/>
</dbReference>
<dbReference type="InterPro" id="IPR036187">
    <property type="entry name" value="DNA_mismatch_repair_MutS_sf"/>
</dbReference>
<dbReference type="GO" id="GO:0005634">
    <property type="term" value="C:nucleus"/>
    <property type="evidence" value="ECO:0007669"/>
    <property type="project" value="TreeGrafter"/>
</dbReference>
<dbReference type="GO" id="GO:0051026">
    <property type="term" value="P:chiasma assembly"/>
    <property type="evidence" value="ECO:0007669"/>
    <property type="project" value="TreeGrafter"/>
</dbReference>